<dbReference type="STRING" id="1231336.L248_2906"/>
<accession>U4TK54</accession>
<dbReference type="RefSeq" id="WP_022529491.1">
    <property type="nucleotide sequence ID" value="NZ_KI271588.1"/>
</dbReference>
<evidence type="ECO:0000256" key="1">
    <source>
        <dbReference type="PIRSR" id="PIRSR607822-1"/>
    </source>
</evidence>
<dbReference type="HOGENOM" id="CLU_606622_0_0_9"/>
<feature type="binding site" evidence="1">
    <location>
        <position position="377"/>
    </location>
    <ligand>
        <name>Zn(2+)</name>
        <dbReference type="ChEBI" id="CHEBI:29105"/>
    </ligand>
</feature>
<reference evidence="3" key="1">
    <citation type="journal article" date="2013" name="Genome Announc.">
        <title>Whole-Genome Sequencing of Lactobacillus shenzhenensis Strain LY-73T.</title>
        <authorList>
            <person name="Lin Z."/>
            <person name="Liu Z."/>
            <person name="Yang R."/>
            <person name="Zou Y."/>
            <person name="Wan D."/>
            <person name="Chen J."/>
            <person name="Guo M."/>
            <person name="Zhao J."/>
            <person name="Fang C."/>
            <person name="Yang R."/>
            <person name="Liu F."/>
        </authorList>
    </citation>
    <scope>NUCLEOTIDE SEQUENCE [LARGE SCALE GENOMIC DNA]</scope>
    <source>
        <strain evidence="3">LY-73</strain>
    </source>
</reference>
<dbReference type="InterPro" id="IPR007822">
    <property type="entry name" value="LANC-like"/>
</dbReference>
<feature type="binding site" evidence="1">
    <location>
        <position position="329"/>
    </location>
    <ligand>
        <name>Zn(2+)</name>
        <dbReference type="ChEBI" id="CHEBI:29105"/>
    </ligand>
</feature>
<evidence type="ECO:0000313" key="2">
    <source>
        <dbReference type="EMBL" id="ERL65231.1"/>
    </source>
</evidence>
<dbReference type="GO" id="GO:0046872">
    <property type="term" value="F:metal ion binding"/>
    <property type="evidence" value="ECO:0007669"/>
    <property type="project" value="UniProtKB-KW"/>
</dbReference>
<dbReference type="Proteomes" id="UP000030647">
    <property type="component" value="Unassembled WGS sequence"/>
</dbReference>
<dbReference type="PRINTS" id="PR01950">
    <property type="entry name" value="LANCSUPER"/>
</dbReference>
<dbReference type="GO" id="GO:0031179">
    <property type="term" value="P:peptide modification"/>
    <property type="evidence" value="ECO:0007669"/>
    <property type="project" value="InterPro"/>
</dbReference>
<keyword evidence="1" id="KW-0862">Zinc</keyword>
<dbReference type="SUPFAM" id="SSF158745">
    <property type="entry name" value="LanC-like"/>
    <property type="match status" value="1"/>
</dbReference>
<feature type="binding site" evidence="1">
    <location>
        <position position="376"/>
    </location>
    <ligand>
        <name>Zn(2+)</name>
        <dbReference type="ChEBI" id="CHEBI:29105"/>
    </ligand>
</feature>
<keyword evidence="3" id="KW-1185">Reference proteome</keyword>
<gene>
    <name evidence="2" type="ORF">L248_2906</name>
</gene>
<keyword evidence="1" id="KW-0479">Metal-binding</keyword>
<name>U4TK54_9LACO</name>
<sequence length="451" mass="49538">MVKVVGTPGFYDPKARNQEVRTADDWYALAAIYYFLRTGTTLFVTAGSGRQELLQKAGLLQRAGVFTAADCATIRNLVDQTTVVVEAPALTQEAIARRFDTIVRKLMTAKGKRLWTTTQFGEVVDVRSRQHGLAGLLTAMRELGVDVTTKPLLTKVEAQLFPVKRFQDTSMLFGAAGLMKSLVGLMQDGQIAASHDVELENLVAQITRQDYADQWDYATGRAGAIDALATLAEYSQQAKYWDALKKQTAALFDETNDILRYCLQDTDDLTGLGFAHGLTGLGWTLYHVGQLLNVPVYQAKGDELLQVVTALTEDFLQHHALNVMNLSWCEGLAGIGSGLLRAYQTGIAAKAESSKLLDNITDQLVHHFYQQSPALCHGLAGTLAFFNDRQTFQPSTANAEAAELVAEYMTATANDGLIFPDETMRTHVLDYGVGQLGCLAQLHRYIRLFQG</sequence>
<dbReference type="AlphaFoldDB" id="U4TK54"/>
<dbReference type="Gene3D" id="1.50.10.20">
    <property type="match status" value="1"/>
</dbReference>
<organism evidence="2 3">
    <name type="scientific">Schleiferilactobacillus shenzhenensis LY-73</name>
    <dbReference type="NCBI Taxonomy" id="1231336"/>
    <lineage>
        <taxon>Bacteria</taxon>
        <taxon>Bacillati</taxon>
        <taxon>Bacillota</taxon>
        <taxon>Bacilli</taxon>
        <taxon>Lactobacillales</taxon>
        <taxon>Lactobacillaceae</taxon>
        <taxon>Schleiferilactobacillus</taxon>
    </lineage>
</organism>
<dbReference type="SMART" id="SM01260">
    <property type="entry name" value="LANC_like"/>
    <property type="match status" value="1"/>
</dbReference>
<dbReference type="Pfam" id="PF05147">
    <property type="entry name" value="LANC_like"/>
    <property type="match status" value="1"/>
</dbReference>
<evidence type="ECO:0000313" key="3">
    <source>
        <dbReference type="Proteomes" id="UP000030647"/>
    </source>
</evidence>
<dbReference type="OrthoDB" id="1492512at2"/>
<proteinExistence type="predicted"/>
<dbReference type="EMBL" id="KI271588">
    <property type="protein sequence ID" value="ERL65231.1"/>
    <property type="molecule type" value="Genomic_DNA"/>
</dbReference>
<protein>
    <submittedName>
        <fullName evidence="2">Uncharacterized protein</fullName>
    </submittedName>
</protein>